<dbReference type="GO" id="GO:0003677">
    <property type="term" value="F:DNA binding"/>
    <property type="evidence" value="ECO:0007669"/>
    <property type="project" value="UniProtKB-UniRule"/>
</dbReference>
<dbReference type="InterPro" id="IPR010248">
    <property type="entry name" value="His_ut_repres"/>
</dbReference>
<dbReference type="InterPro" id="IPR036388">
    <property type="entry name" value="WH-like_DNA-bd_sf"/>
</dbReference>
<dbReference type="PANTHER" id="PTHR44846">
    <property type="entry name" value="MANNOSYL-D-GLYCERATE TRANSPORT/METABOLISM SYSTEM REPRESSOR MNGR-RELATED"/>
    <property type="match status" value="1"/>
</dbReference>
<dbReference type="Gene3D" id="3.40.1410.10">
    <property type="entry name" value="Chorismate lyase-like"/>
    <property type="match status" value="1"/>
</dbReference>
<name>A0A9D1ZS21_9MICC</name>
<dbReference type="CDD" id="cd07377">
    <property type="entry name" value="WHTH_GntR"/>
    <property type="match status" value="1"/>
</dbReference>
<dbReference type="InterPro" id="IPR011663">
    <property type="entry name" value="UTRA"/>
</dbReference>
<dbReference type="PANTHER" id="PTHR44846:SF16">
    <property type="entry name" value="TRANSCRIPTIONAL REGULATOR PHNF-RELATED"/>
    <property type="match status" value="1"/>
</dbReference>
<dbReference type="GO" id="GO:0006547">
    <property type="term" value="P:L-histidine metabolic process"/>
    <property type="evidence" value="ECO:0007669"/>
    <property type="project" value="UniProtKB-UniRule"/>
</dbReference>
<dbReference type="SMART" id="SM00866">
    <property type="entry name" value="UTRA"/>
    <property type="match status" value="1"/>
</dbReference>
<evidence type="ECO:0000256" key="2">
    <source>
        <dbReference type="ARBA" id="ARBA00023125"/>
    </source>
</evidence>
<dbReference type="GO" id="GO:0003700">
    <property type="term" value="F:DNA-binding transcription factor activity"/>
    <property type="evidence" value="ECO:0007669"/>
    <property type="project" value="UniProtKB-UniRule"/>
</dbReference>
<dbReference type="InterPro" id="IPR050679">
    <property type="entry name" value="Bact_HTH_transcr_reg"/>
</dbReference>
<dbReference type="AlphaFoldDB" id="A0A9D1ZS21"/>
<dbReference type="PRINTS" id="PR00035">
    <property type="entry name" value="HTHGNTR"/>
</dbReference>
<sequence length="248" mass="27471">MEKITDLSQQFADHKAAKTPAYQLLKTIITEQINRGHWAAGESIPSENELASALGLSRMTVNRAIREMTLEGLLVRTRGVGTFVAEHKNPSALLEVRNIADEITERGHTHSSKVLTLEEIPATQAQRRLGPELGERVFHSVLVHYDDGLPIQREERYVNAAAIPDYLEQDFTSITPNFYLGQCAPITRGTHTVEAVLPTSSQASDLQINPTEPCLRLLRSTWSGDELISQVVLLHPGSRSRLEGSFGL</sequence>
<comment type="caution">
    <text evidence="6">The sequence shown here is derived from an EMBL/GenBank/DDBJ whole genome shotgun (WGS) entry which is preliminary data.</text>
</comment>
<dbReference type="InterPro" id="IPR036390">
    <property type="entry name" value="WH_DNA-bd_sf"/>
</dbReference>
<evidence type="ECO:0000313" key="6">
    <source>
        <dbReference type="EMBL" id="HIY94705.1"/>
    </source>
</evidence>
<keyword evidence="3" id="KW-0804">Transcription</keyword>
<gene>
    <name evidence="6" type="primary">hutC</name>
    <name evidence="6" type="ORF">H9821_03435</name>
</gene>
<dbReference type="Pfam" id="PF00392">
    <property type="entry name" value="GntR"/>
    <property type="match status" value="1"/>
</dbReference>
<keyword evidence="1" id="KW-0805">Transcription regulation</keyword>
<dbReference type="InterPro" id="IPR000524">
    <property type="entry name" value="Tscrpt_reg_HTH_GntR"/>
</dbReference>
<dbReference type="FunFam" id="1.10.10.10:FF:000079">
    <property type="entry name" value="GntR family transcriptional regulator"/>
    <property type="match status" value="1"/>
</dbReference>
<reference evidence="6" key="2">
    <citation type="submission" date="2021-04" db="EMBL/GenBank/DDBJ databases">
        <authorList>
            <person name="Gilroy R."/>
        </authorList>
    </citation>
    <scope>NUCLEOTIDE SEQUENCE</scope>
    <source>
        <strain evidence="6">ChiHjej12B11-9195</strain>
    </source>
</reference>
<protein>
    <recommendedName>
        <fullName evidence="4">Histidine utilization repressor</fullName>
    </recommendedName>
</protein>
<feature type="domain" description="HTH gntR-type" evidence="5">
    <location>
        <begin position="19"/>
        <end position="87"/>
    </location>
</feature>
<evidence type="ECO:0000313" key="7">
    <source>
        <dbReference type="Proteomes" id="UP000824134"/>
    </source>
</evidence>
<proteinExistence type="predicted"/>
<evidence type="ECO:0000256" key="1">
    <source>
        <dbReference type="ARBA" id="ARBA00023015"/>
    </source>
</evidence>
<dbReference type="SUPFAM" id="SSF46785">
    <property type="entry name" value="Winged helix' DNA-binding domain"/>
    <property type="match status" value="1"/>
</dbReference>
<dbReference type="NCBIfam" id="TIGR02018">
    <property type="entry name" value="his_ut_repres"/>
    <property type="match status" value="1"/>
</dbReference>
<dbReference type="EMBL" id="DXCN01000032">
    <property type="protein sequence ID" value="HIY94705.1"/>
    <property type="molecule type" value="Genomic_DNA"/>
</dbReference>
<dbReference type="GO" id="GO:0045892">
    <property type="term" value="P:negative regulation of DNA-templated transcription"/>
    <property type="evidence" value="ECO:0007669"/>
    <property type="project" value="UniProtKB-UniRule"/>
</dbReference>
<dbReference type="SMART" id="SM00345">
    <property type="entry name" value="HTH_GNTR"/>
    <property type="match status" value="1"/>
</dbReference>
<dbReference type="PROSITE" id="PS50949">
    <property type="entry name" value="HTH_GNTR"/>
    <property type="match status" value="1"/>
</dbReference>
<dbReference type="Proteomes" id="UP000824134">
    <property type="component" value="Unassembled WGS sequence"/>
</dbReference>
<keyword evidence="2" id="KW-0238">DNA-binding</keyword>
<dbReference type="InterPro" id="IPR028978">
    <property type="entry name" value="Chorismate_lyase_/UTRA_dom_sf"/>
</dbReference>
<evidence type="ECO:0000259" key="5">
    <source>
        <dbReference type="PROSITE" id="PS50949"/>
    </source>
</evidence>
<evidence type="ECO:0000256" key="3">
    <source>
        <dbReference type="ARBA" id="ARBA00023163"/>
    </source>
</evidence>
<evidence type="ECO:0000256" key="4">
    <source>
        <dbReference type="NCBIfam" id="TIGR02018"/>
    </source>
</evidence>
<organism evidence="6 7">
    <name type="scientific">Candidatus Rothia avicola</name>
    <dbReference type="NCBI Taxonomy" id="2840478"/>
    <lineage>
        <taxon>Bacteria</taxon>
        <taxon>Bacillati</taxon>
        <taxon>Actinomycetota</taxon>
        <taxon>Actinomycetes</taxon>
        <taxon>Micrococcales</taxon>
        <taxon>Micrococcaceae</taxon>
        <taxon>Rothia</taxon>
    </lineage>
</organism>
<dbReference type="Pfam" id="PF07702">
    <property type="entry name" value="UTRA"/>
    <property type="match status" value="1"/>
</dbReference>
<dbReference type="Gene3D" id="1.10.10.10">
    <property type="entry name" value="Winged helix-like DNA-binding domain superfamily/Winged helix DNA-binding domain"/>
    <property type="match status" value="1"/>
</dbReference>
<accession>A0A9D1ZS21</accession>
<dbReference type="SUPFAM" id="SSF64288">
    <property type="entry name" value="Chorismate lyase-like"/>
    <property type="match status" value="1"/>
</dbReference>
<reference evidence="6" key="1">
    <citation type="journal article" date="2021" name="PeerJ">
        <title>Extensive microbial diversity within the chicken gut microbiome revealed by metagenomics and culture.</title>
        <authorList>
            <person name="Gilroy R."/>
            <person name="Ravi A."/>
            <person name="Getino M."/>
            <person name="Pursley I."/>
            <person name="Horton D.L."/>
            <person name="Alikhan N.F."/>
            <person name="Baker D."/>
            <person name="Gharbi K."/>
            <person name="Hall N."/>
            <person name="Watson M."/>
            <person name="Adriaenssens E.M."/>
            <person name="Foster-Nyarko E."/>
            <person name="Jarju S."/>
            <person name="Secka A."/>
            <person name="Antonio M."/>
            <person name="Oren A."/>
            <person name="Chaudhuri R.R."/>
            <person name="La Ragione R."/>
            <person name="Hildebrand F."/>
            <person name="Pallen M.J."/>
        </authorList>
    </citation>
    <scope>NUCLEOTIDE SEQUENCE</scope>
    <source>
        <strain evidence="6">ChiHjej12B11-9195</strain>
    </source>
</reference>